<sequence>MNFAATRLMPKSLIKIEWHEPIDMFVSSETSLTCSGVRHALRRSHLLGLLRTFCTTDKRFFGPRARCATSVNVDESGLTPLVFGKVMMTVLDTATTLHASPEKRGMVLSDPMKIPVEQRKGYLGILKVLENSSKHLEVDSFISESLKVNRLMIVITGSVIIIVERAIQTLKYLLRKIDKGDWSTRLARPLCIEYIPAGGADDSSGWQ</sequence>
<proteinExistence type="predicted"/>
<evidence type="ECO:0000313" key="2">
    <source>
        <dbReference type="Proteomes" id="UP001235939"/>
    </source>
</evidence>
<organism evidence="1 2">
    <name type="scientific">Cordylochernes scorpioides</name>
    <dbReference type="NCBI Taxonomy" id="51811"/>
    <lineage>
        <taxon>Eukaryota</taxon>
        <taxon>Metazoa</taxon>
        <taxon>Ecdysozoa</taxon>
        <taxon>Arthropoda</taxon>
        <taxon>Chelicerata</taxon>
        <taxon>Arachnida</taxon>
        <taxon>Pseudoscorpiones</taxon>
        <taxon>Cheliferoidea</taxon>
        <taxon>Chernetidae</taxon>
        <taxon>Cordylochernes</taxon>
    </lineage>
</organism>
<evidence type="ECO:0000313" key="1">
    <source>
        <dbReference type="EMBL" id="UYV73929.1"/>
    </source>
</evidence>
<dbReference type="EMBL" id="CP092873">
    <property type="protein sequence ID" value="UYV73929.1"/>
    <property type="molecule type" value="Genomic_DNA"/>
</dbReference>
<protein>
    <submittedName>
        <fullName evidence="1">Uncharacterized protein</fullName>
    </submittedName>
</protein>
<keyword evidence="2" id="KW-1185">Reference proteome</keyword>
<gene>
    <name evidence="1" type="ORF">LAZ67_11001492</name>
</gene>
<reference evidence="1 2" key="1">
    <citation type="submission" date="2022-01" db="EMBL/GenBank/DDBJ databases">
        <title>A chromosomal length assembly of Cordylochernes scorpioides.</title>
        <authorList>
            <person name="Zeh D."/>
            <person name="Zeh J."/>
        </authorList>
    </citation>
    <scope>NUCLEOTIDE SEQUENCE [LARGE SCALE GENOMIC DNA]</scope>
    <source>
        <strain evidence="1">IN4F17</strain>
        <tissue evidence="1">Whole Body</tissue>
    </source>
</reference>
<name>A0ABY6KZ73_9ARAC</name>
<dbReference type="Proteomes" id="UP001235939">
    <property type="component" value="Chromosome 11"/>
</dbReference>
<accession>A0ABY6KZ73</accession>